<proteinExistence type="predicted"/>
<protein>
    <recommendedName>
        <fullName evidence="7">Reverse transcriptase domain-containing protein</fullName>
    </recommendedName>
</protein>
<dbReference type="Gene3D" id="3.90.870.20">
    <property type="entry name" value="Carbamoyltransferase, C-terminal domain"/>
    <property type="match status" value="1"/>
</dbReference>
<dbReference type="Proteomes" id="UP000186817">
    <property type="component" value="Unassembled WGS sequence"/>
</dbReference>
<evidence type="ECO:0008006" key="7">
    <source>
        <dbReference type="Google" id="ProtNLM"/>
    </source>
</evidence>
<gene>
    <name evidence="5" type="ORF">AK812_SmicGene17796</name>
</gene>
<feature type="compositionally biased region" description="Basic and acidic residues" evidence="2">
    <location>
        <begin position="307"/>
        <end position="336"/>
    </location>
</feature>
<accession>A0A1Q9DWQ6</accession>
<dbReference type="OrthoDB" id="425014at2759"/>
<comment type="caution">
    <text evidence="5">The sequence shown here is derived from an EMBL/GenBank/DDBJ whole genome shotgun (WGS) entry which is preliminary data.</text>
</comment>
<evidence type="ECO:0000259" key="4">
    <source>
        <dbReference type="Pfam" id="PF16861"/>
    </source>
</evidence>
<evidence type="ECO:0000256" key="2">
    <source>
        <dbReference type="SAM" id="MobiDB-lite"/>
    </source>
</evidence>
<feature type="compositionally biased region" description="Basic and acidic residues" evidence="2">
    <location>
        <begin position="1219"/>
        <end position="1233"/>
    </location>
</feature>
<feature type="compositionally biased region" description="Polar residues" evidence="2">
    <location>
        <begin position="338"/>
        <end position="349"/>
    </location>
</feature>
<feature type="compositionally biased region" description="Basic residues" evidence="2">
    <location>
        <begin position="360"/>
        <end position="385"/>
    </location>
</feature>
<feature type="domain" description="Carbamoyltransferase C-terminal" evidence="4">
    <location>
        <begin position="5"/>
        <end position="91"/>
    </location>
</feature>
<name>A0A1Q9DWQ6_SYMMI</name>
<sequence>MAPLVKEDIRVRFPALAHLDGTARHQSVGQADEPWIHALLLAVKKWTGLAALINTSFNSKGRPITNRVQECLQMLRDLPDLDFVLIEDWLFEAAASFCGSRHLEPSLLLPPALTRAANYTGHFIEASRHGNFPFHDDCNWPPSTAAIAVLYCVEGYTTSGQGHAGQGKGGCPSRAMARTGTWGDPNIGNFVHSQPAATSDHHSCESESDEVTEIVAVDDDEGAGPAEDPQPKVKPTPSDASGRQTQKGYAKPKPKKRPKILDTEKTETGRSPTEAEPQVENIKSDHPEQQPASPAETRPLVPKAAPRPRDLPDSKMEENREKDSTPADDAVFRDVVEPQTSRPETQATTEAGIPPWAQRMLHRRAKDRATRRATKKSKGPSRPTKKPQWLLPMEDDYDLGRRDNRKDAVKAPSGSKSRRHCTEQSAKSGSGSSTRYKRDLLSLAPLCDSSLDLGTPETDFRELRRPWSIDHYDAKTQAGILAGLLEELLCPSSSHIQITDQEKACLGPLCEYFDLSGYNFARKRAYKRAIRFSLLIPSRDVYNMSASPHPHGTRICLDGGKMPPDQGLAAWRLGGKHLPVLASIPAKVARATDITSLNQMLIQCASEVFPPSKGPHRLALWQNPSMAVGIKGMWEAYRQWKQLANAQSGNALQTARAYQTFKQAHKAFRQEGKACKKQWFNARIGDIQAAARSGDARALFAGVRAVAPKQSKLKVQLRDSKGQLQSAGEQIQQLEKHYRKLYAADADPKVAGETRAPVTLRIEPAAMTRALAQLSPHKATPPGQATNSVWTLASDTVAPVLCDLATRLLDRALLDAEVEVELRNQVMSWYSEVTYFIEHLNRNAQVTAQQGLRQGCQLAPLLWAISVGYVYKTVARNATNPITTPWLQDHTSTYADDIHMMATAKTVSSLDSILLHFGTMLDALTDNDMVINAVKSAFLLKHRGSFIKRWLRRHRRTTPDGDVIYFRTPKGTEYQIPLREQRTYLGVKISYHSMARHTTSHRLQAANSAWQRLRGILCSARNLALADRIALWKATVLPTLMYGLAAVGPGPRRMQAMIIKHARAMAKSFAHLHHEPSQLVLTRCGIRPAAEQLHKETEALLRRFRTQVVCTPFITEENLLDLRLQAATLQADSVTHETEEGLHQALLLILRPGPLFGNILSQQHADMDLDEQERLFFAQMGPIKTKARAKEAKEKERRRAGGAMSPPRGSTTLAPEGPRTMDEPKWESSRTTNYDRQERLDWMENRVQRLTQLALRQEQLLTNLRQDMLLYLFVRSGDAGLVPVLCQSADRWRQLKEEGQINMSLKLAMFKQLLMSLQERLTETAKDSKAMDHAKSLGWLDQDQQWRVLRWNPLQQHLEVEESLKPTSTSDLIAQIIQVRKGVTEDSLLRFKSLRRLSPDVKADWIQFQIAISLRAEAAPLWATLKSWSGQSSWHTLGCRLRRERPQYDALTADLWNS</sequence>
<dbReference type="Pfam" id="PF16861">
    <property type="entry name" value="Carbam_trans_C"/>
    <property type="match status" value="1"/>
</dbReference>
<feature type="coiled-coil region" evidence="1">
    <location>
        <begin position="717"/>
        <end position="744"/>
    </location>
</feature>
<dbReference type="InterPro" id="IPR031730">
    <property type="entry name" value="Carbam_trans_C"/>
</dbReference>
<dbReference type="PANTHER" id="PTHR34847">
    <property type="entry name" value="NODULATION PROTEIN U"/>
    <property type="match status" value="1"/>
</dbReference>
<dbReference type="InterPro" id="IPR038152">
    <property type="entry name" value="Carbam_trans_C_sf"/>
</dbReference>
<evidence type="ECO:0000313" key="5">
    <source>
        <dbReference type="EMBL" id="OLP99605.1"/>
    </source>
</evidence>
<reference evidence="5 6" key="1">
    <citation type="submission" date="2016-02" db="EMBL/GenBank/DDBJ databases">
        <title>Genome analysis of coral dinoflagellate symbionts highlights evolutionary adaptations to a symbiotic lifestyle.</title>
        <authorList>
            <person name="Aranda M."/>
            <person name="Li Y."/>
            <person name="Liew Y.J."/>
            <person name="Baumgarten S."/>
            <person name="Simakov O."/>
            <person name="Wilson M."/>
            <person name="Piel J."/>
            <person name="Ashoor H."/>
            <person name="Bougouffa S."/>
            <person name="Bajic V.B."/>
            <person name="Ryu T."/>
            <person name="Ravasi T."/>
            <person name="Bayer T."/>
            <person name="Micklem G."/>
            <person name="Kim H."/>
            <person name="Bhak J."/>
            <person name="Lajeunesse T.C."/>
            <person name="Voolstra C.R."/>
        </authorList>
    </citation>
    <scope>NUCLEOTIDE SEQUENCE [LARGE SCALE GENOMIC DNA]</scope>
    <source>
        <strain evidence="5 6">CCMP2467</strain>
    </source>
</reference>
<organism evidence="5 6">
    <name type="scientific">Symbiodinium microadriaticum</name>
    <name type="common">Dinoflagellate</name>
    <name type="synonym">Zooxanthella microadriatica</name>
    <dbReference type="NCBI Taxonomy" id="2951"/>
    <lineage>
        <taxon>Eukaryota</taxon>
        <taxon>Sar</taxon>
        <taxon>Alveolata</taxon>
        <taxon>Dinophyceae</taxon>
        <taxon>Suessiales</taxon>
        <taxon>Symbiodiniaceae</taxon>
        <taxon>Symbiodinium</taxon>
    </lineage>
</organism>
<keyword evidence="1" id="KW-0175">Coiled coil</keyword>
<feature type="compositionally biased region" description="Acidic residues" evidence="2">
    <location>
        <begin position="206"/>
        <end position="222"/>
    </location>
</feature>
<feature type="region of interest" description="Disordered" evidence="2">
    <location>
        <begin position="177"/>
        <end position="434"/>
    </location>
</feature>
<dbReference type="Pfam" id="PF00078">
    <property type="entry name" value="RVT_1"/>
    <property type="match status" value="1"/>
</dbReference>
<dbReference type="InterPro" id="IPR051338">
    <property type="entry name" value="NodU/CmcH_Carbamoyltrnsfr"/>
</dbReference>
<feature type="compositionally biased region" description="Polar residues" evidence="2">
    <location>
        <begin position="423"/>
        <end position="434"/>
    </location>
</feature>
<keyword evidence="6" id="KW-1185">Reference proteome</keyword>
<feature type="compositionally biased region" description="Polar residues" evidence="2">
    <location>
        <begin position="238"/>
        <end position="247"/>
    </location>
</feature>
<dbReference type="EMBL" id="LSRX01000355">
    <property type="protein sequence ID" value="OLP99605.1"/>
    <property type="molecule type" value="Genomic_DNA"/>
</dbReference>
<dbReference type="InterPro" id="IPR000477">
    <property type="entry name" value="RT_dom"/>
</dbReference>
<evidence type="ECO:0000313" key="6">
    <source>
        <dbReference type="Proteomes" id="UP000186817"/>
    </source>
</evidence>
<feature type="compositionally biased region" description="Basic and acidic residues" evidence="2">
    <location>
        <begin position="1188"/>
        <end position="1199"/>
    </location>
</feature>
<feature type="compositionally biased region" description="Basic and acidic residues" evidence="2">
    <location>
        <begin position="398"/>
        <end position="409"/>
    </location>
</feature>
<dbReference type="PANTHER" id="PTHR34847:SF1">
    <property type="entry name" value="NODULATION PROTEIN U"/>
    <property type="match status" value="1"/>
</dbReference>
<evidence type="ECO:0000259" key="3">
    <source>
        <dbReference type="Pfam" id="PF00078"/>
    </source>
</evidence>
<feature type="region of interest" description="Disordered" evidence="2">
    <location>
        <begin position="1186"/>
        <end position="1233"/>
    </location>
</feature>
<feature type="domain" description="Reverse transcriptase" evidence="3">
    <location>
        <begin position="829"/>
        <end position="989"/>
    </location>
</feature>
<feature type="compositionally biased region" description="Basic and acidic residues" evidence="2">
    <location>
        <begin position="259"/>
        <end position="268"/>
    </location>
</feature>
<evidence type="ECO:0000256" key="1">
    <source>
        <dbReference type="SAM" id="Coils"/>
    </source>
</evidence>